<dbReference type="InterPro" id="IPR001736">
    <property type="entry name" value="PLipase_D/transphosphatidylase"/>
</dbReference>
<dbReference type="InterPro" id="IPR015679">
    <property type="entry name" value="PLipase_D_fam"/>
</dbReference>
<evidence type="ECO:0000256" key="1">
    <source>
        <dbReference type="ARBA" id="ARBA00000798"/>
    </source>
</evidence>
<evidence type="ECO:0000256" key="7">
    <source>
        <dbReference type="SAM" id="MobiDB-lite"/>
    </source>
</evidence>
<evidence type="ECO:0000259" key="8">
    <source>
        <dbReference type="PROSITE" id="PS50035"/>
    </source>
</evidence>
<keyword evidence="5" id="KW-0442">Lipid degradation</keyword>
<dbReference type="Proteomes" id="UP000886595">
    <property type="component" value="Unassembled WGS sequence"/>
</dbReference>
<protein>
    <recommendedName>
        <fullName evidence="2">phospholipase D</fullName>
        <ecNumber evidence="2">3.1.4.4</ecNumber>
    </recommendedName>
</protein>
<dbReference type="OrthoDB" id="14911at2759"/>
<keyword evidence="3" id="KW-0677">Repeat</keyword>
<feature type="compositionally biased region" description="Polar residues" evidence="7">
    <location>
        <begin position="67"/>
        <end position="76"/>
    </location>
</feature>
<reference evidence="9 10" key="1">
    <citation type="submission" date="2020-02" db="EMBL/GenBank/DDBJ databases">
        <authorList>
            <person name="Ma Q."/>
            <person name="Huang Y."/>
            <person name="Song X."/>
            <person name="Pei D."/>
        </authorList>
    </citation>
    <scope>NUCLEOTIDE SEQUENCE [LARGE SCALE GENOMIC DNA]</scope>
    <source>
        <strain evidence="9">Sxm20200214</strain>
        <tissue evidence="9">Leaf</tissue>
    </source>
</reference>
<dbReference type="SMART" id="SM00155">
    <property type="entry name" value="PLDc"/>
    <property type="match status" value="1"/>
</dbReference>
<comment type="catalytic activity">
    <reaction evidence="1">
        <text>a 1,2-diacyl-sn-glycero-3-phosphocholine + H2O = a 1,2-diacyl-sn-glycero-3-phosphate + choline + H(+)</text>
        <dbReference type="Rhea" id="RHEA:14445"/>
        <dbReference type="ChEBI" id="CHEBI:15354"/>
        <dbReference type="ChEBI" id="CHEBI:15377"/>
        <dbReference type="ChEBI" id="CHEBI:15378"/>
        <dbReference type="ChEBI" id="CHEBI:57643"/>
        <dbReference type="ChEBI" id="CHEBI:58608"/>
        <dbReference type="EC" id="3.1.4.4"/>
    </reaction>
</comment>
<sequence length="173" mass="18854">MIYVHSKGMIVDDEFVLIGSVNINQRSLEGTRDTEIAMGGYQPHHSWAKKGSRPRGQPDDAAKSPFLPTNTSVSSRVHSKKIHERGAAATKKRTSSWSTHLPPPAPPTPSSSTARSGPRRVSVYEFGYVQVPQGLITQEDLQEALQDTATALQEMTDIVHDLMCSVAGGEDED</sequence>
<evidence type="ECO:0000256" key="3">
    <source>
        <dbReference type="ARBA" id="ARBA00022737"/>
    </source>
</evidence>
<comment type="caution">
    <text evidence="9">The sequence shown here is derived from an EMBL/GenBank/DDBJ whole genome shotgun (WGS) entry which is preliminary data.</text>
</comment>
<dbReference type="EMBL" id="JAAMPC010000001">
    <property type="protein sequence ID" value="KAG2331493.1"/>
    <property type="molecule type" value="Genomic_DNA"/>
</dbReference>
<name>A0A8X8BEI6_BRACI</name>
<dbReference type="GO" id="GO:0005886">
    <property type="term" value="C:plasma membrane"/>
    <property type="evidence" value="ECO:0007669"/>
    <property type="project" value="TreeGrafter"/>
</dbReference>
<accession>A0A8X8BEI6</accession>
<feature type="domain" description="PLD phosphodiesterase" evidence="8">
    <location>
        <begin position="1"/>
        <end position="27"/>
    </location>
</feature>
<evidence type="ECO:0000256" key="2">
    <source>
        <dbReference type="ARBA" id="ARBA00012027"/>
    </source>
</evidence>
<evidence type="ECO:0000256" key="6">
    <source>
        <dbReference type="ARBA" id="ARBA00023098"/>
    </source>
</evidence>
<dbReference type="GO" id="GO:0009395">
    <property type="term" value="P:phospholipid catabolic process"/>
    <property type="evidence" value="ECO:0007669"/>
    <property type="project" value="TreeGrafter"/>
</dbReference>
<dbReference type="AlphaFoldDB" id="A0A8X8BEI6"/>
<dbReference type="PANTHER" id="PTHR18896">
    <property type="entry name" value="PHOSPHOLIPASE D"/>
    <property type="match status" value="1"/>
</dbReference>
<gene>
    <name evidence="9" type="ORF">Bca52824_002673</name>
</gene>
<organism evidence="9 10">
    <name type="scientific">Brassica carinata</name>
    <name type="common">Ethiopian mustard</name>
    <name type="synonym">Abyssinian cabbage</name>
    <dbReference type="NCBI Taxonomy" id="52824"/>
    <lineage>
        <taxon>Eukaryota</taxon>
        <taxon>Viridiplantae</taxon>
        <taxon>Streptophyta</taxon>
        <taxon>Embryophyta</taxon>
        <taxon>Tracheophyta</taxon>
        <taxon>Spermatophyta</taxon>
        <taxon>Magnoliopsida</taxon>
        <taxon>eudicotyledons</taxon>
        <taxon>Gunneridae</taxon>
        <taxon>Pentapetalae</taxon>
        <taxon>rosids</taxon>
        <taxon>malvids</taxon>
        <taxon>Brassicales</taxon>
        <taxon>Brassicaceae</taxon>
        <taxon>Brassiceae</taxon>
        <taxon>Brassica</taxon>
    </lineage>
</organism>
<keyword evidence="6" id="KW-0443">Lipid metabolism</keyword>
<feature type="region of interest" description="Disordered" evidence="7">
    <location>
        <begin position="41"/>
        <end position="118"/>
    </location>
</feature>
<dbReference type="EC" id="3.1.4.4" evidence="2"/>
<dbReference type="SUPFAM" id="SSF56024">
    <property type="entry name" value="Phospholipase D/nuclease"/>
    <property type="match status" value="1"/>
</dbReference>
<dbReference type="Gene3D" id="3.30.870.10">
    <property type="entry name" value="Endonuclease Chain A"/>
    <property type="match status" value="1"/>
</dbReference>
<proteinExistence type="predicted"/>
<keyword evidence="10" id="KW-1185">Reference proteome</keyword>
<dbReference type="Pfam" id="PF00614">
    <property type="entry name" value="PLDc"/>
    <property type="match status" value="1"/>
</dbReference>
<evidence type="ECO:0000256" key="4">
    <source>
        <dbReference type="ARBA" id="ARBA00022801"/>
    </source>
</evidence>
<dbReference type="PROSITE" id="PS50035">
    <property type="entry name" value="PLD"/>
    <property type="match status" value="1"/>
</dbReference>
<evidence type="ECO:0000256" key="5">
    <source>
        <dbReference type="ARBA" id="ARBA00022963"/>
    </source>
</evidence>
<dbReference type="GO" id="GO:0004630">
    <property type="term" value="F:phospholipase D activity"/>
    <property type="evidence" value="ECO:0007669"/>
    <property type="project" value="UniProtKB-EC"/>
</dbReference>
<keyword evidence="4" id="KW-0378">Hydrolase</keyword>
<dbReference type="PANTHER" id="PTHR18896:SF130">
    <property type="entry name" value="PHOSPHOLIPASE D GAMMA 2-RELATED"/>
    <property type="match status" value="1"/>
</dbReference>
<evidence type="ECO:0000313" key="10">
    <source>
        <dbReference type="Proteomes" id="UP000886595"/>
    </source>
</evidence>
<evidence type="ECO:0000313" key="9">
    <source>
        <dbReference type="EMBL" id="KAG2331493.1"/>
    </source>
</evidence>